<comment type="cofactor">
    <cofactor evidence="1 7">
        <name>pyridoxal 5'-phosphate</name>
        <dbReference type="ChEBI" id="CHEBI:597326"/>
    </cofactor>
</comment>
<comment type="pathway">
    <text evidence="7">Amine and polyamine biosynthesis; ectoine biosynthesis; L-ectoine from L-aspartate 4-semialdehyde: step 1/3.</text>
</comment>
<sequence>MSSQPFASDDHATTVFEQRESNVRLYCHSFPAVFTRAKGSTIFDTQGKRYLDFFAGAGALNYGHNPEPIKRKVMEYLEGDGIVHALDAYTAAKRDFLTHFEKTILGPRGLEHKVQFCGPTGTNAVEAALKLARKVTKRTGLFAFTGAYHGMTLGSSAVTSSRGVRAAAGIPLGHTTFIPYPEGPKGAFDSLGFMERMLEDSCSGVDVPAAVIIESAQMDGGIYVASAEWLRALRKLTEKHGILLIVDDIQAGCGRSGQFFSFERAGIVPDLVTLSKSIGGYGFPMSLLLMKPALDQWRPGEHTGTFRGNQVAFVAATAALDYWTQEEFTKGLAAKSQLLGELAREAAPGLEVRGLGMAYGIDLTDHGGYERGKTVQQRCFQRGLILELCGRDDTVIKLLPPLTTSVDELREGVAILAAALSEV</sequence>
<dbReference type="InterPro" id="IPR005814">
    <property type="entry name" value="Aminotrans_3"/>
</dbReference>
<dbReference type="GO" id="GO:0030170">
    <property type="term" value="F:pyridoxal phosphate binding"/>
    <property type="evidence" value="ECO:0007669"/>
    <property type="project" value="InterPro"/>
</dbReference>
<comment type="similarity">
    <text evidence="2 6">Belongs to the class-III pyridoxal-phosphate-dependent aminotransferase family.</text>
</comment>
<dbReference type="PROSITE" id="PS00600">
    <property type="entry name" value="AA_TRANSFER_CLASS_3"/>
    <property type="match status" value="1"/>
</dbReference>
<evidence type="ECO:0000313" key="9">
    <source>
        <dbReference type="Proteomes" id="UP000268313"/>
    </source>
</evidence>
<dbReference type="InterPro" id="IPR004637">
    <property type="entry name" value="Dat"/>
</dbReference>
<evidence type="ECO:0000256" key="4">
    <source>
        <dbReference type="ARBA" id="ARBA00022679"/>
    </source>
</evidence>
<evidence type="ECO:0000256" key="5">
    <source>
        <dbReference type="ARBA" id="ARBA00022898"/>
    </source>
</evidence>
<dbReference type="NCBIfam" id="TIGR02407">
    <property type="entry name" value="ectoine_ectB"/>
    <property type="match status" value="1"/>
</dbReference>
<dbReference type="InterPro" id="IPR015422">
    <property type="entry name" value="PyrdxlP-dep_Trfase_small"/>
</dbReference>
<name>A0A3A8KZI1_9BACT</name>
<keyword evidence="4 7" id="KW-0808">Transferase</keyword>
<dbReference type="InterPro" id="IPR015424">
    <property type="entry name" value="PyrdxlP-dep_Trfase"/>
</dbReference>
<comment type="function">
    <text evidence="7">Catalyzes reversively the conversion of L-aspartate beta-semialdehyde (ASA) to L-2,4-diaminobutyrate (DABA) by transamination with L-glutamate.</text>
</comment>
<dbReference type="Proteomes" id="UP000268313">
    <property type="component" value="Unassembled WGS sequence"/>
</dbReference>
<keyword evidence="3 7" id="KW-0032">Aminotransferase</keyword>
<dbReference type="GO" id="GO:0047307">
    <property type="term" value="F:diaminobutyrate-pyruvate transaminase activity"/>
    <property type="evidence" value="ECO:0007669"/>
    <property type="project" value="InterPro"/>
</dbReference>
<comment type="caution">
    <text evidence="8">The sequence shown here is derived from an EMBL/GenBank/DDBJ whole genome shotgun (WGS) entry which is preliminary data.</text>
</comment>
<dbReference type="InterPro" id="IPR012773">
    <property type="entry name" value="Ectoine_EctB"/>
</dbReference>
<dbReference type="OrthoDB" id="9801834at2"/>
<dbReference type="PIRSF" id="PIRSF000521">
    <property type="entry name" value="Transaminase_4ab_Lys_Orn"/>
    <property type="match status" value="1"/>
</dbReference>
<dbReference type="AlphaFoldDB" id="A0A3A8KZI1"/>
<evidence type="ECO:0000256" key="7">
    <source>
        <dbReference type="RuleBase" id="RU365034"/>
    </source>
</evidence>
<dbReference type="InterPro" id="IPR049704">
    <property type="entry name" value="Aminotrans_3_PPA_site"/>
</dbReference>
<dbReference type="GO" id="GO:0019491">
    <property type="term" value="P:ectoine biosynthetic process"/>
    <property type="evidence" value="ECO:0007669"/>
    <property type="project" value="UniProtKB-UniPathway"/>
</dbReference>
<gene>
    <name evidence="8" type="primary">ectB</name>
    <name evidence="8" type="ORF">D7X32_02215</name>
</gene>
<evidence type="ECO:0000256" key="2">
    <source>
        <dbReference type="ARBA" id="ARBA00008954"/>
    </source>
</evidence>
<dbReference type="Pfam" id="PF00202">
    <property type="entry name" value="Aminotran_3"/>
    <property type="match status" value="1"/>
</dbReference>
<dbReference type="EC" id="2.6.1.76" evidence="7"/>
<dbReference type="Gene3D" id="3.40.640.10">
    <property type="entry name" value="Type I PLP-dependent aspartate aminotransferase-like (Major domain)"/>
    <property type="match status" value="1"/>
</dbReference>
<accession>A0A3A8KZI1</accession>
<dbReference type="EMBL" id="RAWE01000004">
    <property type="protein sequence ID" value="RKH07404.1"/>
    <property type="molecule type" value="Genomic_DNA"/>
</dbReference>
<dbReference type="PANTHER" id="PTHR43552:SF2">
    <property type="entry name" value="DIAMINOBUTYRATE--2-OXOGLUTARATE TRANSAMINASE"/>
    <property type="match status" value="1"/>
</dbReference>
<dbReference type="CDD" id="cd00610">
    <property type="entry name" value="OAT_like"/>
    <property type="match status" value="1"/>
</dbReference>
<keyword evidence="5 6" id="KW-0663">Pyridoxal phosphate</keyword>
<dbReference type="RefSeq" id="WP_120600829.1">
    <property type="nucleotide sequence ID" value="NZ_RAWE01000004.1"/>
</dbReference>
<keyword evidence="9" id="KW-1185">Reference proteome</keyword>
<protein>
    <recommendedName>
        <fullName evidence="7">Diaminobutyrate--2-oxoglutarate transaminase</fullName>
        <ecNumber evidence="7">2.6.1.76</ecNumber>
    </recommendedName>
    <alternativeName>
        <fullName evidence="7">DABA aminotransferase</fullName>
    </alternativeName>
</protein>
<dbReference type="NCBIfam" id="TIGR00709">
    <property type="entry name" value="dat"/>
    <property type="match status" value="1"/>
</dbReference>
<dbReference type="InterPro" id="IPR015421">
    <property type="entry name" value="PyrdxlP-dep_Trfase_major"/>
</dbReference>
<evidence type="ECO:0000256" key="6">
    <source>
        <dbReference type="RuleBase" id="RU003560"/>
    </source>
</evidence>
<dbReference type="NCBIfam" id="NF006733">
    <property type="entry name" value="PRK09264.1"/>
    <property type="match status" value="1"/>
</dbReference>
<organism evidence="8 9">
    <name type="scientific">Corallococcus carmarthensis</name>
    <dbReference type="NCBI Taxonomy" id="2316728"/>
    <lineage>
        <taxon>Bacteria</taxon>
        <taxon>Pseudomonadati</taxon>
        <taxon>Myxococcota</taxon>
        <taxon>Myxococcia</taxon>
        <taxon>Myxococcales</taxon>
        <taxon>Cystobacterineae</taxon>
        <taxon>Myxococcaceae</taxon>
        <taxon>Corallococcus</taxon>
    </lineage>
</organism>
<evidence type="ECO:0000313" key="8">
    <source>
        <dbReference type="EMBL" id="RKH07404.1"/>
    </source>
</evidence>
<comment type="catalytic activity">
    <reaction evidence="7">
        <text>L-2,4-diaminobutanoate + 2-oxoglutarate = L-aspartate 4-semialdehyde + L-glutamate</text>
        <dbReference type="Rhea" id="RHEA:11160"/>
        <dbReference type="ChEBI" id="CHEBI:16810"/>
        <dbReference type="ChEBI" id="CHEBI:29985"/>
        <dbReference type="ChEBI" id="CHEBI:58761"/>
        <dbReference type="ChEBI" id="CHEBI:537519"/>
        <dbReference type="EC" id="2.6.1.76"/>
    </reaction>
</comment>
<evidence type="ECO:0000256" key="1">
    <source>
        <dbReference type="ARBA" id="ARBA00001933"/>
    </source>
</evidence>
<dbReference type="Gene3D" id="3.90.1150.10">
    <property type="entry name" value="Aspartate Aminotransferase, domain 1"/>
    <property type="match status" value="1"/>
</dbReference>
<evidence type="ECO:0000256" key="3">
    <source>
        <dbReference type="ARBA" id="ARBA00022576"/>
    </source>
</evidence>
<dbReference type="PANTHER" id="PTHR43552">
    <property type="entry name" value="DIAMINOBUTYRATE--2-OXOGLUTARATE AMINOTRANSFERASE"/>
    <property type="match status" value="1"/>
</dbReference>
<dbReference type="GO" id="GO:0045303">
    <property type="term" value="F:diaminobutyrate-2-oxoglutarate transaminase activity"/>
    <property type="evidence" value="ECO:0007669"/>
    <property type="project" value="UniProtKB-EC"/>
</dbReference>
<dbReference type="UniPathway" id="UPA00067">
    <property type="reaction ID" value="UER00121"/>
</dbReference>
<proteinExistence type="inferred from homology"/>
<dbReference type="SUPFAM" id="SSF53383">
    <property type="entry name" value="PLP-dependent transferases"/>
    <property type="match status" value="1"/>
</dbReference>
<reference evidence="9" key="1">
    <citation type="submission" date="2018-09" db="EMBL/GenBank/DDBJ databases">
        <authorList>
            <person name="Livingstone P.G."/>
            <person name="Whitworth D.E."/>
        </authorList>
    </citation>
    <scope>NUCLEOTIDE SEQUENCE [LARGE SCALE GENOMIC DNA]</scope>
    <source>
        <strain evidence="9">CA043D</strain>
    </source>
</reference>